<reference evidence="1" key="1">
    <citation type="journal article" date="2013" name="Mar. Drugs">
        <title>Assessing the effectiveness of functional genetic screens for the identification of bioactive metabolites.</title>
        <authorList>
            <person name="Penesyan A."/>
            <person name="Ballestriero F."/>
            <person name="Daim M."/>
            <person name="Kjelleberg S."/>
            <person name="Thomas T."/>
            <person name="Egan S."/>
        </authorList>
    </citation>
    <scope>NUCLEOTIDE SEQUENCE</scope>
    <source>
        <strain evidence="1">D250</strain>
    </source>
</reference>
<dbReference type="EMBL" id="JX523957">
    <property type="protein sequence ID" value="AFT64174.1"/>
    <property type="molecule type" value="Genomic_DNA"/>
</dbReference>
<accession>M4HWX4</accession>
<evidence type="ECO:0000313" key="1">
    <source>
        <dbReference type="EMBL" id="AFT64174.1"/>
    </source>
</evidence>
<sequence>MWLFNSLEVLYELKFIDTALLAQQLAHTNKDIYIFLMRSARKSPTIHPWNL</sequence>
<name>M4HWX4_9GAMM</name>
<protein>
    <submittedName>
        <fullName evidence="1">Uncharacterized protein</fullName>
    </submittedName>
</protein>
<organism evidence="1">
    <name type="scientific">gamma proteobacterium D250</name>
    <dbReference type="NCBI Taxonomy" id="649546"/>
    <lineage>
        <taxon>Bacteria</taxon>
        <taxon>Pseudomonadati</taxon>
        <taxon>Pseudomonadota</taxon>
        <taxon>Gammaproteobacteria</taxon>
    </lineage>
</organism>
<dbReference type="EMBL" id="JX523954">
    <property type="protein sequence ID" value="AFT64093.1"/>
    <property type="molecule type" value="Genomic_DNA"/>
</dbReference>
<dbReference type="AlphaFoldDB" id="M4HWX4"/>
<proteinExistence type="predicted"/>